<evidence type="ECO:0000256" key="5">
    <source>
        <dbReference type="SAM" id="Phobius"/>
    </source>
</evidence>
<dbReference type="RefSeq" id="WP_061915731.1">
    <property type="nucleotide sequence ID" value="NZ_DF967971.1"/>
</dbReference>
<keyword evidence="4 5" id="KW-0472">Membrane</keyword>
<dbReference type="GO" id="GO:0016757">
    <property type="term" value="F:glycosyltransferase activity"/>
    <property type="evidence" value="ECO:0007669"/>
    <property type="project" value="UniProtKB-KW"/>
</dbReference>
<dbReference type="AlphaFoldDB" id="A0A0P6X1R8"/>
<accession>A0A0P6X1R8</accession>
<dbReference type="Proteomes" id="UP000050514">
    <property type="component" value="Unassembled WGS sequence"/>
</dbReference>
<feature type="transmembrane region" description="Helical" evidence="5">
    <location>
        <begin position="41"/>
        <end position="60"/>
    </location>
</feature>
<dbReference type="InterPro" id="IPR000537">
    <property type="entry name" value="UbiA_prenyltransferase"/>
</dbReference>
<name>A0A0P6X1R8_9CHLR</name>
<dbReference type="NCBIfam" id="NF008977">
    <property type="entry name" value="PRK12324.1-2"/>
    <property type="match status" value="1"/>
</dbReference>
<evidence type="ECO:0000313" key="7">
    <source>
        <dbReference type="Proteomes" id="UP000050514"/>
    </source>
</evidence>
<dbReference type="CDD" id="cd13963">
    <property type="entry name" value="PT_UbiA_2"/>
    <property type="match status" value="1"/>
</dbReference>
<evidence type="ECO:0000313" key="6">
    <source>
        <dbReference type="EMBL" id="KPL74885.1"/>
    </source>
</evidence>
<keyword evidence="3 5" id="KW-1133">Transmembrane helix</keyword>
<feature type="transmembrane region" description="Helical" evidence="5">
    <location>
        <begin position="202"/>
        <end position="221"/>
    </location>
</feature>
<evidence type="ECO:0000256" key="2">
    <source>
        <dbReference type="ARBA" id="ARBA00022692"/>
    </source>
</evidence>
<dbReference type="InterPro" id="IPR050475">
    <property type="entry name" value="Prenyltransferase_related"/>
</dbReference>
<reference evidence="6 7" key="1">
    <citation type="submission" date="2015-07" db="EMBL/GenBank/DDBJ databases">
        <title>Draft genome of Bellilinea caldifistulae DSM 17877.</title>
        <authorList>
            <person name="Hemp J."/>
            <person name="Ward L.M."/>
            <person name="Pace L.A."/>
            <person name="Fischer W.W."/>
        </authorList>
    </citation>
    <scope>NUCLEOTIDE SEQUENCE [LARGE SCALE GENOMIC DNA]</scope>
    <source>
        <strain evidence="6 7">GOMI-1</strain>
    </source>
</reference>
<protein>
    <submittedName>
        <fullName evidence="6">Phosphoribose diphosphate:decaprenyl-phosphate phosphoribosyltransferase</fullName>
    </submittedName>
</protein>
<feature type="transmembrane region" description="Helical" evidence="5">
    <location>
        <begin position="271"/>
        <end position="288"/>
    </location>
</feature>
<gene>
    <name evidence="6" type="ORF">AC812_10165</name>
</gene>
<feature type="transmembrane region" description="Helical" evidence="5">
    <location>
        <begin position="233"/>
        <end position="250"/>
    </location>
</feature>
<evidence type="ECO:0000256" key="1">
    <source>
        <dbReference type="ARBA" id="ARBA00004141"/>
    </source>
</evidence>
<feature type="transmembrane region" description="Helical" evidence="5">
    <location>
        <begin position="107"/>
        <end position="124"/>
    </location>
</feature>
<dbReference type="GO" id="GO:0016765">
    <property type="term" value="F:transferase activity, transferring alkyl or aryl (other than methyl) groups"/>
    <property type="evidence" value="ECO:0007669"/>
    <property type="project" value="InterPro"/>
</dbReference>
<dbReference type="STRING" id="360411.AC812_10165"/>
<feature type="transmembrane region" description="Helical" evidence="5">
    <location>
        <begin position="81"/>
        <end position="101"/>
    </location>
</feature>
<dbReference type="GO" id="GO:0016020">
    <property type="term" value="C:membrane"/>
    <property type="evidence" value="ECO:0007669"/>
    <property type="project" value="UniProtKB-SubCell"/>
</dbReference>
<dbReference type="EMBL" id="LGHJ01000016">
    <property type="protein sequence ID" value="KPL74885.1"/>
    <property type="molecule type" value="Genomic_DNA"/>
</dbReference>
<dbReference type="PATRIC" id="fig|360411.5.peg.2645"/>
<dbReference type="InterPro" id="IPR044878">
    <property type="entry name" value="UbiA_sf"/>
</dbReference>
<keyword evidence="6" id="KW-0328">Glycosyltransferase</keyword>
<comment type="subcellular location">
    <subcellularLocation>
        <location evidence="1">Membrane</location>
        <topology evidence="1">Multi-pass membrane protein</topology>
    </subcellularLocation>
</comment>
<evidence type="ECO:0000256" key="4">
    <source>
        <dbReference type="ARBA" id="ARBA00023136"/>
    </source>
</evidence>
<dbReference type="Gene3D" id="1.10.357.140">
    <property type="entry name" value="UbiA prenyltransferase"/>
    <property type="match status" value="1"/>
</dbReference>
<feature type="transmembrane region" description="Helical" evidence="5">
    <location>
        <begin position="131"/>
        <end position="151"/>
    </location>
</feature>
<keyword evidence="2 5" id="KW-0812">Transmembrane</keyword>
<dbReference type="NCBIfam" id="NF008978">
    <property type="entry name" value="PRK12324.1-4"/>
    <property type="match status" value="1"/>
</dbReference>
<keyword evidence="7" id="KW-1185">Reference proteome</keyword>
<keyword evidence="6" id="KW-0808">Transferase</keyword>
<dbReference type="PANTHER" id="PTHR42723">
    <property type="entry name" value="CHLOROPHYLL SYNTHASE"/>
    <property type="match status" value="1"/>
</dbReference>
<comment type="caution">
    <text evidence="6">The sequence shown here is derived from an EMBL/GenBank/DDBJ whole genome shotgun (WGS) entry which is preliminary data.</text>
</comment>
<sequence length="289" mass="32126">MLSALIKSMRPRQWSKNVFVLAAVVFDKKLLNPEAVSKSLAGMILFCLISSSVYLINDILDAEADRNHPQKRNRPIASGKLPIPVAAAAAIGIIVITIPLSFLLSTLFGWIAFVYFLVNLAYSTRLKHIPLIDVLIIAAGFVLRVAAGVSLIEVERFSPWLYVVTTLLALYIGFGKRRAELTLLQNDANNHRRVLDGYNLTLLDQLITIVSGTTIVAYSLYTFSAPNLPDNHSMMLTIPFVIYGIFRYLYLIQVEQAGGAPEDIVLTDRPLQATILLWGLSVLFVFYLN</sequence>
<evidence type="ECO:0000256" key="3">
    <source>
        <dbReference type="ARBA" id="ARBA00022989"/>
    </source>
</evidence>
<dbReference type="Pfam" id="PF01040">
    <property type="entry name" value="UbiA"/>
    <property type="match status" value="1"/>
</dbReference>
<feature type="transmembrane region" description="Helical" evidence="5">
    <location>
        <begin position="157"/>
        <end position="174"/>
    </location>
</feature>
<dbReference type="OrthoDB" id="9803632at2"/>
<dbReference type="PANTHER" id="PTHR42723:SF1">
    <property type="entry name" value="CHLOROPHYLL SYNTHASE, CHLOROPLASTIC"/>
    <property type="match status" value="1"/>
</dbReference>
<organism evidence="6 7">
    <name type="scientific">Bellilinea caldifistulae</name>
    <dbReference type="NCBI Taxonomy" id="360411"/>
    <lineage>
        <taxon>Bacteria</taxon>
        <taxon>Bacillati</taxon>
        <taxon>Chloroflexota</taxon>
        <taxon>Anaerolineae</taxon>
        <taxon>Anaerolineales</taxon>
        <taxon>Anaerolineaceae</taxon>
        <taxon>Bellilinea</taxon>
    </lineage>
</organism>
<proteinExistence type="predicted"/>